<dbReference type="EMBL" id="RZTZ01000023">
    <property type="protein sequence ID" value="RVT56663.1"/>
    <property type="molecule type" value="Genomic_DNA"/>
</dbReference>
<gene>
    <name evidence="2" type="ORF">EM808_26700</name>
</gene>
<comment type="caution">
    <text evidence="2">The sequence shown here is derived from an EMBL/GenBank/DDBJ whole genome shotgun (WGS) entry which is preliminary data.</text>
</comment>
<proteinExistence type="predicted"/>
<keyword evidence="3" id="KW-1185">Reference proteome</keyword>
<name>A0A3S3SG90_9BACI</name>
<reference evidence="2 3" key="1">
    <citation type="submission" date="2019-01" db="EMBL/GenBank/DDBJ databases">
        <title>Bacillus sp. M5HDSG1-1, whole genome shotgun sequence.</title>
        <authorList>
            <person name="Tuo L."/>
        </authorList>
    </citation>
    <scope>NUCLEOTIDE SEQUENCE [LARGE SCALE GENOMIC DNA]</scope>
    <source>
        <strain evidence="2 3">M5HDSG1-1</strain>
    </source>
</reference>
<sequence length="119" mass="13034">MTKSIGKWLSVLVLGGSLLVSTHSPASAAVLEKKNPVGFTKAWERYSSGDNNKAALTYGYNTTAINEDYAWANHSSKSHYASLKNGKNTWYKGPSKKGKAISKIEVIHSGGTVYYRNNY</sequence>
<dbReference type="GeneID" id="87620107"/>
<feature type="signal peptide" evidence="1">
    <location>
        <begin position="1"/>
        <end position="28"/>
    </location>
</feature>
<dbReference type="AlphaFoldDB" id="A0A3S3SG90"/>
<organism evidence="2 3">
    <name type="scientific">Niallia taxi</name>
    <dbReference type="NCBI Taxonomy" id="2499688"/>
    <lineage>
        <taxon>Bacteria</taxon>
        <taxon>Bacillati</taxon>
        <taxon>Bacillota</taxon>
        <taxon>Bacilli</taxon>
        <taxon>Bacillales</taxon>
        <taxon>Bacillaceae</taxon>
        <taxon>Niallia</taxon>
    </lineage>
</organism>
<evidence type="ECO:0000313" key="2">
    <source>
        <dbReference type="EMBL" id="RVT56663.1"/>
    </source>
</evidence>
<dbReference type="RefSeq" id="WP_127742608.1">
    <property type="nucleotide sequence ID" value="NZ_CAJCKN010000081.1"/>
</dbReference>
<keyword evidence="1" id="KW-0732">Signal</keyword>
<feature type="chain" id="PRO_5018623194" evidence="1">
    <location>
        <begin position="29"/>
        <end position="119"/>
    </location>
</feature>
<dbReference type="Proteomes" id="UP000288024">
    <property type="component" value="Unassembled WGS sequence"/>
</dbReference>
<evidence type="ECO:0000256" key="1">
    <source>
        <dbReference type="SAM" id="SignalP"/>
    </source>
</evidence>
<protein>
    <submittedName>
        <fullName evidence="2">Uncharacterized protein</fullName>
    </submittedName>
</protein>
<accession>A0A3S3SG90</accession>
<evidence type="ECO:0000313" key="3">
    <source>
        <dbReference type="Proteomes" id="UP000288024"/>
    </source>
</evidence>